<feature type="region of interest" description="Disordered" evidence="5">
    <location>
        <begin position="793"/>
        <end position="817"/>
    </location>
</feature>
<evidence type="ECO:0000256" key="1">
    <source>
        <dbReference type="ARBA" id="ARBA00006443"/>
    </source>
</evidence>
<dbReference type="GO" id="GO:0000184">
    <property type="term" value="P:nuclear-transcribed mRNA catabolic process, nonsense-mediated decay"/>
    <property type="evidence" value="ECO:0007669"/>
    <property type="project" value="UniProtKB-UniRule"/>
</dbReference>
<feature type="non-terminal residue" evidence="7">
    <location>
        <position position="1"/>
    </location>
</feature>
<feature type="compositionally biased region" description="Acidic residues" evidence="5">
    <location>
        <begin position="802"/>
        <end position="817"/>
    </location>
</feature>
<proteinExistence type="inferred from homology"/>
<keyword evidence="2 4" id="KW-0866">Nonsense-mediated mRNA decay</keyword>
<feature type="region of interest" description="Disordered" evidence="5">
    <location>
        <begin position="650"/>
        <end position="683"/>
    </location>
</feature>
<evidence type="ECO:0000256" key="3">
    <source>
        <dbReference type="ARBA" id="ARBA00029509"/>
    </source>
</evidence>
<feature type="compositionally biased region" description="Acidic residues" evidence="5">
    <location>
        <begin position="866"/>
        <end position="875"/>
    </location>
</feature>
<evidence type="ECO:0000256" key="5">
    <source>
        <dbReference type="SAM" id="MobiDB-lite"/>
    </source>
</evidence>
<feature type="region of interest" description="Disordered" evidence="5">
    <location>
        <begin position="831"/>
        <end position="917"/>
    </location>
</feature>
<feature type="compositionally biased region" description="Basic and acidic residues" evidence="5">
    <location>
        <begin position="854"/>
        <end position="865"/>
    </location>
</feature>
<organism evidence="7">
    <name type="scientific">Schistocephalus solidus</name>
    <name type="common">Tapeworm</name>
    <dbReference type="NCBI Taxonomy" id="70667"/>
    <lineage>
        <taxon>Eukaryota</taxon>
        <taxon>Metazoa</taxon>
        <taxon>Spiralia</taxon>
        <taxon>Lophotrochozoa</taxon>
        <taxon>Platyhelminthes</taxon>
        <taxon>Cestoda</taxon>
        <taxon>Eucestoda</taxon>
        <taxon>Diphyllobothriidea</taxon>
        <taxon>Diphyllobothriidae</taxon>
        <taxon>Schistocephalus</taxon>
    </lineage>
</organism>
<evidence type="ECO:0000256" key="4">
    <source>
        <dbReference type="RuleBase" id="RU367133"/>
    </source>
</evidence>
<feature type="region of interest" description="Disordered" evidence="5">
    <location>
        <begin position="1139"/>
        <end position="1193"/>
    </location>
</feature>
<dbReference type="EMBL" id="GEEE01011581">
    <property type="protein sequence ID" value="JAP51644.1"/>
    <property type="molecule type" value="Transcribed_RNA"/>
</dbReference>
<keyword evidence="6" id="KW-1133">Transmembrane helix</keyword>
<accession>A0A0X3PIN9</accession>
<keyword evidence="6" id="KW-0812">Transmembrane</keyword>
<dbReference type="PANTHER" id="PTHR13091:SF0">
    <property type="entry name" value="NONSENSE-MEDIATED MRNA DECAY FACTOR SMG8"/>
    <property type="match status" value="1"/>
</dbReference>
<sequence>FFSPLRCKTSLTNHVSQMATPAYCGGRFPVPPAFDFVLLPLKTKKVAVVSIIGSWDSLTCGSTSQLIENFLQKSVFSLPCGKSVIQGFYDCERQLIFLQFRDTEYLLDELLSNAKNSEDILTEWDMERLKYLYYLFLVSHFILIVSYGTNLDPRYVALFKLLNRIRTKLRHSVETLLRTLPLPRYCIAAGRIATPRLLFLFKLPPTISARKLAENEYALLALEKNLVNQIFNVFYESGLLDGNSSETRLFDLMGYSYVRVLYPDVVEPLQKFTDDSNRDSLAQQLLEDLVNTVRPSALENSDRRTAPPPLNPLYPPPDRPDDRSFEAFLQCHLSSLLDDANVRGSGDGHSHFAFELPSCKAWFIACYKLYTCLMSEPDAAVGRSPRTPADAETSTGLSLAKSWQQLFSTTTVAVSDHLGRSPTFAVQAMLEQKLSEIRSEAALTAAEAHYRQDLPAHYSSTYHLAKVISAYNVFLSHARGVAVLPALDHLTRRLARLYLAGQVGCSALSVSGVLCRQEMHRLPDRFPGITSAFQSLQHKEDGGGAAGGSSVEELGGEVTVVKPLPHHRLAYYASRIASATEMDDVEAAARKACVGSSLYGRVPGYKEMLSESAMEIPPALTGLWRCQWVLTVLKYLVAAADSKSEKAETDAMASVSTQKAAPPATGGQGAMTGSAAAENPQTGEDQSTLHLAVMQHRSDMKFISSCNCGRQQAPRPDPFDYREANWEFYNSLALSCCSKLNSVALAPEFLNSSGHHFTTTTPADDASPVVDEVAAVSVNVALAAADPAIVPEETKNKKVEDGDLTFGDEGEDAGSEDLGEAFFNANDEFASENEASTSESSVAFEHPSSSLAGDRLDADGVKTADEDPEDAESQDSETPFVTPRGGSHHPGRSDQSESEEELDVEKEGRAAPAPQRLPQPRKVPVFFYDAMPTLCLPPGHLPLYASWAIHTLGKYFSYSHSSGFAYPGFLRGSNFLLPWDVQLSRTTNWQSSDRGGRGGRNKGRQRDFDTIKLFVGFEMECCLGHRFFLAGPQRAMVGLMQGCDVRRAVSSLLSRDLPIYMPCRCSKATPPDNTTAAAGEAVNREVGGSTTAEDGIVWAQLMRVYMALPAAPVRIRFQPRVRHGPLETQTPIFHLGPTLDEQMDMDQPKSSRTLLQEGGLPADRGENADDSLSDNSETPSRSAVRVPPVSRKSGPQAGYVYLDNGYLWVARLPFAYQSGSILYRRPKNPLLSSECCLLGGSITLEEL</sequence>
<feature type="compositionally biased region" description="Pro residues" evidence="5">
    <location>
        <begin position="306"/>
        <end position="317"/>
    </location>
</feature>
<evidence type="ECO:0000313" key="7">
    <source>
        <dbReference type="EMBL" id="JAP51644.1"/>
    </source>
</evidence>
<dbReference type="PANTHER" id="PTHR13091">
    <property type="entry name" value="AMPLIFIED IN BREAST CANCER 2-RELATED"/>
    <property type="match status" value="1"/>
</dbReference>
<dbReference type="AlphaFoldDB" id="A0A0X3PIN9"/>
<dbReference type="Pfam" id="PF10220">
    <property type="entry name" value="Smg8_Smg9"/>
    <property type="match status" value="4"/>
</dbReference>
<feature type="region of interest" description="Disordered" evidence="5">
    <location>
        <begin position="296"/>
        <end position="318"/>
    </location>
</feature>
<dbReference type="InterPro" id="IPR019354">
    <property type="entry name" value="SMG8-like"/>
</dbReference>
<name>A0A0X3PIN9_SCHSO</name>
<protein>
    <recommendedName>
        <fullName evidence="3 4">Nonsense-mediated mRNA decay factor SMG8</fullName>
    </recommendedName>
</protein>
<reference evidence="7" key="1">
    <citation type="submission" date="2016-01" db="EMBL/GenBank/DDBJ databases">
        <title>Reference transcriptome for the parasite Schistocephalus solidus: insights into the molecular evolution of parasitism.</title>
        <authorList>
            <person name="Hebert F.O."/>
            <person name="Grambauer S."/>
            <person name="Barber I."/>
            <person name="Landry C.R."/>
            <person name="Aubin-Horth N."/>
        </authorList>
    </citation>
    <scope>NUCLEOTIDE SEQUENCE</scope>
</reference>
<feature type="compositionally biased region" description="Low complexity" evidence="5">
    <location>
        <begin position="832"/>
        <end position="843"/>
    </location>
</feature>
<evidence type="ECO:0000256" key="6">
    <source>
        <dbReference type="SAM" id="Phobius"/>
    </source>
</evidence>
<keyword evidence="6" id="KW-0472">Membrane</keyword>
<evidence type="ECO:0000256" key="2">
    <source>
        <dbReference type="ARBA" id="ARBA00023161"/>
    </source>
</evidence>
<comment type="function">
    <text evidence="4">Involved in nonsense-mediated decay (NMD) of mRNAs containing premature stop codons.</text>
</comment>
<feature type="transmembrane region" description="Helical" evidence="6">
    <location>
        <begin position="131"/>
        <end position="149"/>
    </location>
</feature>
<gene>
    <name evidence="7" type="ORF">TR90993</name>
</gene>
<comment type="similarity">
    <text evidence="1 4">Belongs to the SMG8 family.</text>
</comment>